<gene>
    <name evidence="1" type="ORF">A2160_00465</name>
</gene>
<dbReference type="EMBL" id="MEZK01000027">
    <property type="protein sequence ID" value="OGD62024.1"/>
    <property type="molecule type" value="Genomic_DNA"/>
</dbReference>
<organism evidence="1 2">
    <name type="scientific">Candidatus Beckwithbacteria bacterium RBG_13_42_9</name>
    <dbReference type="NCBI Taxonomy" id="1797457"/>
    <lineage>
        <taxon>Bacteria</taxon>
        <taxon>Candidatus Beckwithiibacteriota</taxon>
    </lineage>
</organism>
<accession>A0A1F5E421</accession>
<dbReference type="Proteomes" id="UP000177006">
    <property type="component" value="Unassembled WGS sequence"/>
</dbReference>
<sequence>MAYSYTNKKGVKYYLHFRDVTLRGGRKQRIYFFARDVRSDSLDEVPAGYKVIETTRTGMPVLKKA</sequence>
<evidence type="ECO:0000313" key="2">
    <source>
        <dbReference type="Proteomes" id="UP000177006"/>
    </source>
</evidence>
<comment type="caution">
    <text evidence="1">The sequence shown here is derived from an EMBL/GenBank/DDBJ whole genome shotgun (WGS) entry which is preliminary data.</text>
</comment>
<dbReference type="STRING" id="1797457.A2160_00465"/>
<evidence type="ECO:0000313" key="1">
    <source>
        <dbReference type="EMBL" id="OGD62024.1"/>
    </source>
</evidence>
<proteinExistence type="predicted"/>
<dbReference type="AlphaFoldDB" id="A0A1F5E421"/>
<name>A0A1F5E421_9BACT</name>
<reference evidence="1 2" key="1">
    <citation type="journal article" date="2016" name="Nat. Commun.">
        <title>Thousands of microbial genomes shed light on interconnected biogeochemical processes in an aquifer system.</title>
        <authorList>
            <person name="Anantharaman K."/>
            <person name="Brown C.T."/>
            <person name="Hug L.A."/>
            <person name="Sharon I."/>
            <person name="Castelle C.J."/>
            <person name="Probst A.J."/>
            <person name="Thomas B.C."/>
            <person name="Singh A."/>
            <person name="Wilkins M.J."/>
            <person name="Karaoz U."/>
            <person name="Brodie E.L."/>
            <person name="Williams K.H."/>
            <person name="Hubbard S.S."/>
            <person name="Banfield J.F."/>
        </authorList>
    </citation>
    <scope>NUCLEOTIDE SEQUENCE [LARGE SCALE GENOMIC DNA]</scope>
</reference>
<protein>
    <submittedName>
        <fullName evidence="1">Uncharacterized protein</fullName>
    </submittedName>
</protein>